<reference evidence="2 3" key="1">
    <citation type="journal article" date="2011" name="J. Bacteriol.">
        <title>Complete genome sequence of Paenibacillus polymyxa SC2, a strain of plant growth-promoting Rhizobacterium with broad-spectrum antimicrobial activity.</title>
        <authorList>
            <person name="Ma M."/>
            <person name="Wang C."/>
            <person name="Ding Y."/>
            <person name="Li L."/>
            <person name="Shen D."/>
            <person name="Jiang X."/>
            <person name="Guan D."/>
            <person name="Cao F."/>
            <person name="Chen H."/>
            <person name="Feng R."/>
            <person name="Wang X."/>
            <person name="Ge Y."/>
            <person name="Yao L."/>
            <person name="Bing X."/>
            <person name="Yang X."/>
            <person name="Li J."/>
            <person name="Du B."/>
        </authorList>
    </citation>
    <scope>NUCLEOTIDE SEQUENCE [LARGE SCALE GENOMIC DNA]</scope>
    <source>
        <strain evidence="2 3">SC2</strain>
        <plasmid evidence="3">pSC2</plasmid>
    </source>
</reference>
<evidence type="ECO:0000313" key="2">
    <source>
        <dbReference type="EMBL" id="ADO59623.2"/>
    </source>
</evidence>
<protein>
    <submittedName>
        <fullName evidence="2">Uncharacterized protein</fullName>
    </submittedName>
</protein>
<accession>E3EL61</accession>
<dbReference type="OrthoDB" id="2613691at2"/>
<feature type="transmembrane region" description="Helical" evidence="1">
    <location>
        <begin position="7"/>
        <end position="25"/>
    </location>
</feature>
<feature type="transmembrane region" description="Helical" evidence="1">
    <location>
        <begin position="55"/>
        <end position="73"/>
    </location>
</feature>
<keyword evidence="2" id="KW-0614">Plasmid</keyword>
<evidence type="ECO:0000256" key="1">
    <source>
        <dbReference type="SAM" id="Phobius"/>
    </source>
</evidence>
<dbReference type="HOGENOM" id="CLU_2082521_0_0_9"/>
<sequence>MNFYNNRLVQILSVILYPISAFIILSYGDKIVSWGIPAVIAILFCFLWKNVKHLMISNALLWILSVPIWLFLIEGGPGAEVFIASLPFIIPLYIFIVFLPEIIIVLIRNSLLNKFRHRNNEQK</sequence>
<gene>
    <name evidence="2" type="ORF">PPSC2_27030</name>
</gene>
<dbReference type="eggNOG" id="ENOG5030506">
    <property type="taxonomic scope" value="Bacteria"/>
</dbReference>
<proteinExistence type="predicted"/>
<dbReference type="Proteomes" id="UP000006868">
    <property type="component" value="Plasmid pSC2"/>
</dbReference>
<dbReference type="EMBL" id="CP002214">
    <property type="protein sequence ID" value="ADO59623.2"/>
    <property type="molecule type" value="Genomic_DNA"/>
</dbReference>
<evidence type="ECO:0000313" key="3">
    <source>
        <dbReference type="Proteomes" id="UP000006868"/>
    </source>
</evidence>
<dbReference type="KEGG" id="ppm:PPSC2_27030"/>
<dbReference type="PATRIC" id="fig|886882.15.peg.5716"/>
<dbReference type="AlphaFoldDB" id="E3EL61"/>
<feature type="transmembrane region" description="Helical" evidence="1">
    <location>
        <begin position="85"/>
        <end position="107"/>
    </location>
</feature>
<keyword evidence="1" id="KW-0472">Membrane</keyword>
<organism evidence="2 3">
    <name type="scientific">Paenibacillus polymyxa (strain SC2)</name>
    <name type="common">Bacillus polymyxa</name>
    <dbReference type="NCBI Taxonomy" id="886882"/>
    <lineage>
        <taxon>Bacteria</taxon>
        <taxon>Bacillati</taxon>
        <taxon>Bacillota</taxon>
        <taxon>Bacilli</taxon>
        <taxon>Bacillales</taxon>
        <taxon>Paenibacillaceae</taxon>
        <taxon>Paenibacillus</taxon>
    </lineage>
</organism>
<keyword evidence="1" id="KW-1133">Transmembrane helix</keyword>
<keyword evidence="1" id="KW-0812">Transmembrane</keyword>
<name>E3EL61_PAEPS</name>
<feature type="transmembrane region" description="Helical" evidence="1">
    <location>
        <begin position="31"/>
        <end position="48"/>
    </location>
</feature>
<geneLocation type="plasmid" evidence="2 3">
    <name>pSC2</name>
</geneLocation>